<gene>
    <name evidence="2" type="ORF">CRENPOLYSF1_190097</name>
</gene>
<dbReference type="EMBL" id="FUKI01000092">
    <property type="protein sequence ID" value="SJM91462.1"/>
    <property type="molecule type" value="Genomic_DNA"/>
</dbReference>
<feature type="transmembrane region" description="Helical" evidence="1">
    <location>
        <begin position="91"/>
        <end position="111"/>
    </location>
</feature>
<sequence length="133" mass="15495">MESINWFIRALKKYSDFKGRARRKEYWWFISINLLIIIALATVESVCNISQIELAMHLKIGLLNGIYMLIMLCPTLAVTTRRLHDTNRSGWWQLIYLLPIIGAFVIFIHVLEDSKPGDNYYGKNPRGRCLALH</sequence>
<keyword evidence="1" id="KW-0812">Transmembrane</keyword>
<feature type="transmembrane region" description="Helical" evidence="1">
    <location>
        <begin position="26"/>
        <end position="49"/>
    </location>
</feature>
<evidence type="ECO:0008006" key="4">
    <source>
        <dbReference type="Google" id="ProtNLM"/>
    </source>
</evidence>
<keyword evidence="3" id="KW-1185">Reference proteome</keyword>
<reference evidence="3" key="1">
    <citation type="submission" date="2017-02" db="EMBL/GenBank/DDBJ databases">
        <authorList>
            <person name="Daims H."/>
        </authorList>
    </citation>
    <scope>NUCLEOTIDE SEQUENCE [LARGE SCALE GENOMIC DNA]</scope>
</reference>
<dbReference type="PANTHER" id="PTHR34980">
    <property type="entry name" value="INNER MEMBRANE PROTEIN-RELATED-RELATED"/>
    <property type="match status" value="1"/>
</dbReference>
<keyword evidence="1" id="KW-1133">Transmembrane helix</keyword>
<dbReference type="RefSeq" id="WP_245807911.1">
    <property type="nucleotide sequence ID" value="NZ_FUKI01000092.1"/>
</dbReference>
<organism evidence="2 3">
    <name type="scientific">Crenothrix polyspora</name>
    <dbReference type="NCBI Taxonomy" id="360316"/>
    <lineage>
        <taxon>Bacteria</taxon>
        <taxon>Pseudomonadati</taxon>
        <taxon>Pseudomonadota</taxon>
        <taxon>Gammaproteobacteria</taxon>
        <taxon>Methylococcales</taxon>
        <taxon>Crenotrichaceae</taxon>
        <taxon>Crenothrix</taxon>
    </lineage>
</organism>
<dbReference type="PANTHER" id="PTHR34980:SF2">
    <property type="entry name" value="INNER MEMBRANE PROTEIN YHAH-RELATED"/>
    <property type="match status" value="1"/>
</dbReference>
<evidence type="ECO:0000313" key="2">
    <source>
        <dbReference type="EMBL" id="SJM91462.1"/>
    </source>
</evidence>
<dbReference type="AlphaFoldDB" id="A0A1R4H5C7"/>
<evidence type="ECO:0000313" key="3">
    <source>
        <dbReference type="Proteomes" id="UP000195667"/>
    </source>
</evidence>
<name>A0A1R4H5C7_9GAMM</name>
<dbReference type="Pfam" id="PF05656">
    <property type="entry name" value="DUF805"/>
    <property type="match status" value="1"/>
</dbReference>
<proteinExistence type="predicted"/>
<protein>
    <recommendedName>
        <fullName evidence="4">Inner membrane protein YhaH</fullName>
    </recommendedName>
</protein>
<dbReference type="GO" id="GO:0005886">
    <property type="term" value="C:plasma membrane"/>
    <property type="evidence" value="ECO:0007669"/>
    <property type="project" value="TreeGrafter"/>
</dbReference>
<feature type="transmembrane region" description="Helical" evidence="1">
    <location>
        <begin position="61"/>
        <end position="79"/>
    </location>
</feature>
<dbReference type="Proteomes" id="UP000195667">
    <property type="component" value="Unassembled WGS sequence"/>
</dbReference>
<dbReference type="InterPro" id="IPR008523">
    <property type="entry name" value="DUF805"/>
</dbReference>
<keyword evidence="1" id="KW-0472">Membrane</keyword>
<accession>A0A1R4H5C7</accession>
<evidence type="ECO:0000256" key="1">
    <source>
        <dbReference type="SAM" id="Phobius"/>
    </source>
</evidence>